<sequence length="323" mass="37743">MSCSCRTASLRLFIQGLTELRLSGSTTASTTWRLQPRYNRTTTSHFSRPYSATAALRFSWPNPRESASSPGVSEQVSEIVQQRQRDDATSEQPSDHTRPVEVSATNLDQAEREGALSSHKPPPIYEMEDLEHTDFGRGEEKEPRPRRARLFKKVERFGREQKKAQRAEDRKAAADKDMDEPWTPPKKEEWQVQKSALQQKFPTGWSPRKRLSPDALDGIRALHQQFPEDYTTEVLAAKFEVSPEAIRRILRSRWTPRPDEEEARQERWFNRGKNIWTQMAALGRKPPRRWRKEGIVRDPVWNEPRGPRTQPPKQRRSQRFEYE</sequence>
<accession>A0ACC0DJA1</accession>
<dbReference type="Proteomes" id="UP001497680">
    <property type="component" value="Unassembled WGS sequence"/>
</dbReference>
<comment type="caution">
    <text evidence="1">The sequence shown here is derived from an EMBL/GenBank/DDBJ whole genome shotgun (WGS) entry which is preliminary data.</text>
</comment>
<organism evidence="1 2">
    <name type="scientific">Hypoxylon rubiginosum</name>
    <dbReference type="NCBI Taxonomy" id="110542"/>
    <lineage>
        <taxon>Eukaryota</taxon>
        <taxon>Fungi</taxon>
        <taxon>Dikarya</taxon>
        <taxon>Ascomycota</taxon>
        <taxon>Pezizomycotina</taxon>
        <taxon>Sordariomycetes</taxon>
        <taxon>Xylariomycetidae</taxon>
        <taxon>Xylariales</taxon>
        <taxon>Hypoxylaceae</taxon>
        <taxon>Hypoxylon</taxon>
    </lineage>
</organism>
<evidence type="ECO:0000313" key="1">
    <source>
        <dbReference type="EMBL" id="KAI6092839.1"/>
    </source>
</evidence>
<reference evidence="1 2" key="1">
    <citation type="journal article" date="2022" name="New Phytol.">
        <title>Ecological generalism drives hyperdiversity of secondary metabolite gene clusters in xylarialean endophytes.</title>
        <authorList>
            <person name="Franco M.E.E."/>
            <person name="Wisecaver J.H."/>
            <person name="Arnold A.E."/>
            <person name="Ju Y.M."/>
            <person name="Slot J.C."/>
            <person name="Ahrendt S."/>
            <person name="Moore L.P."/>
            <person name="Eastman K.E."/>
            <person name="Scott K."/>
            <person name="Konkel Z."/>
            <person name="Mondo S.J."/>
            <person name="Kuo A."/>
            <person name="Hayes R.D."/>
            <person name="Haridas S."/>
            <person name="Andreopoulos B."/>
            <person name="Riley R."/>
            <person name="LaButti K."/>
            <person name="Pangilinan J."/>
            <person name="Lipzen A."/>
            <person name="Amirebrahimi M."/>
            <person name="Yan J."/>
            <person name="Adam C."/>
            <person name="Keymanesh K."/>
            <person name="Ng V."/>
            <person name="Louie K."/>
            <person name="Northen T."/>
            <person name="Drula E."/>
            <person name="Henrissat B."/>
            <person name="Hsieh H.M."/>
            <person name="Youens-Clark K."/>
            <person name="Lutzoni F."/>
            <person name="Miadlikowska J."/>
            <person name="Eastwood D.C."/>
            <person name="Hamelin R.C."/>
            <person name="Grigoriev I.V."/>
            <person name="U'Ren J.M."/>
        </authorList>
    </citation>
    <scope>NUCLEOTIDE SEQUENCE [LARGE SCALE GENOMIC DNA]</scope>
    <source>
        <strain evidence="1 2">ER1909</strain>
    </source>
</reference>
<name>A0ACC0DJA1_9PEZI</name>
<evidence type="ECO:0000313" key="2">
    <source>
        <dbReference type="Proteomes" id="UP001497680"/>
    </source>
</evidence>
<proteinExistence type="predicted"/>
<dbReference type="EMBL" id="MU394282">
    <property type="protein sequence ID" value="KAI6092839.1"/>
    <property type="molecule type" value="Genomic_DNA"/>
</dbReference>
<keyword evidence="2" id="KW-1185">Reference proteome</keyword>
<gene>
    <name evidence="1" type="ORF">F4821DRAFT_112004</name>
</gene>
<protein>
    <submittedName>
        <fullName evidence="1">Uncharacterized protein</fullName>
    </submittedName>
</protein>